<evidence type="ECO:0000259" key="15">
    <source>
        <dbReference type="PROSITE" id="PS50109"/>
    </source>
</evidence>
<keyword evidence="9" id="KW-0067">ATP-binding</keyword>
<sequence>MVEAPHRYMLAAVTTDDAPPADATPDTASARALRRLRLLLTSWNPHRHPWWLRIGVAVLLTAAATWLRVALAPAESGGRFVTLTLAAAVCALYGGFRIGMLSTLLGMAAVNFLLVKPYFSFAISDPHEAFWLNFWHLLTQLVVVGAIALMQRQTRELHASMEQARASHQRMLDTFENSATGVVHTHPDGRWIRINRSYCELLGYTREELARTHWKDYTHPDDLAADLAQMQRVLRGETDHYTMEKRYFHKRGHIVWVLLSVALIRKADGSPDYEIAVVQNITERKATEEALRTSERLLSQAQELAQMAGWRYDAARREFTSLGNAHVIMGIPRSVFSDLDMVAATHPDDRERMQQAWADAFRLGRPYDIQYQLNLTGDWRWVSVRAEFERDATGRVTHGLGMLLDITEHKRAELQIQQLNASLEERIRERTQALKAAYDELESYSYAVAHDLRSPLRIINGFAQALKEDNPALPAESHRHLARIREASKKMGELIDGLLKLSQMARGELQRAPVDLSAIATRQLRELAATSPERQVTWSVQPGLVALADEPLIEALLQNLLHNAWKYSAQTERAAIHLHMQERDGRREFVVADNGAGFDMARAGKLFQPFQRLHLPQEFAGLGIGLATARRIVLRHGGELRAESAPGQGARFYFTLQPQA</sequence>
<dbReference type="CDD" id="cd00130">
    <property type="entry name" value="PAS"/>
    <property type="match status" value="2"/>
</dbReference>
<dbReference type="InterPro" id="IPR036097">
    <property type="entry name" value="HisK_dim/P_sf"/>
</dbReference>
<dbReference type="GO" id="GO:0005886">
    <property type="term" value="C:plasma membrane"/>
    <property type="evidence" value="ECO:0007669"/>
    <property type="project" value="UniProtKB-SubCell"/>
</dbReference>
<dbReference type="Pfam" id="PF13493">
    <property type="entry name" value="DUF4118"/>
    <property type="match status" value="1"/>
</dbReference>
<dbReference type="Gene3D" id="2.10.70.100">
    <property type="match status" value="1"/>
</dbReference>
<dbReference type="SMART" id="SM00387">
    <property type="entry name" value="HATPase_c"/>
    <property type="match status" value="1"/>
</dbReference>
<comment type="catalytic activity">
    <reaction evidence="1">
        <text>ATP + protein L-histidine = ADP + protein N-phospho-L-histidine.</text>
        <dbReference type="EC" id="2.7.13.3"/>
    </reaction>
</comment>
<dbReference type="InterPro" id="IPR004358">
    <property type="entry name" value="Sig_transdc_His_kin-like_C"/>
</dbReference>
<dbReference type="InterPro" id="IPR035965">
    <property type="entry name" value="PAS-like_dom_sf"/>
</dbReference>
<dbReference type="PANTHER" id="PTHR42878">
    <property type="entry name" value="TWO-COMPONENT HISTIDINE KINASE"/>
    <property type="match status" value="1"/>
</dbReference>
<evidence type="ECO:0000313" key="19">
    <source>
        <dbReference type="Proteomes" id="UP000261931"/>
    </source>
</evidence>
<evidence type="ECO:0000313" key="18">
    <source>
        <dbReference type="EMBL" id="RFP77135.1"/>
    </source>
</evidence>
<keyword evidence="19" id="KW-1185">Reference proteome</keyword>
<dbReference type="Proteomes" id="UP000261931">
    <property type="component" value="Unassembled WGS sequence"/>
</dbReference>
<dbReference type="Gene3D" id="1.20.120.620">
    <property type="entry name" value="Backbone structure of the membrane domain of e. Coli histidine kinase receptor kdpd"/>
    <property type="match status" value="1"/>
</dbReference>
<dbReference type="PROSITE" id="PS50109">
    <property type="entry name" value="HIS_KIN"/>
    <property type="match status" value="1"/>
</dbReference>
<gene>
    <name evidence="18" type="ORF">DY262_17370</name>
</gene>
<dbReference type="InterPro" id="IPR003661">
    <property type="entry name" value="HisK_dim/P_dom"/>
</dbReference>
<dbReference type="EC" id="2.7.13.3" evidence="3"/>
<keyword evidence="5" id="KW-0808">Transferase</keyword>
<evidence type="ECO:0000256" key="7">
    <source>
        <dbReference type="ARBA" id="ARBA00022741"/>
    </source>
</evidence>
<dbReference type="PROSITE" id="PS50113">
    <property type="entry name" value="PAC"/>
    <property type="match status" value="2"/>
</dbReference>
<evidence type="ECO:0000256" key="8">
    <source>
        <dbReference type="ARBA" id="ARBA00022777"/>
    </source>
</evidence>
<proteinExistence type="predicted"/>
<dbReference type="NCBIfam" id="TIGR00229">
    <property type="entry name" value="sensory_box"/>
    <property type="match status" value="2"/>
</dbReference>
<dbReference type="GO" id="GO:0030295">
    <property type="term" value="F:protein kinase activator activity"/>
    <property type="evidence" value="ECO:0007669"/>
    <property type="project" value="TreeGrafter"/>
</dbReference>
<evidence type="ECO:0000256" key="4">
    <source>
        <dbReference type="ARBA" id="ARBA00022553"/>
    </source>
</evidence>
<evidence type="ECO:0000259" key="17">
    <source>
        <dbReference type="PROSITE" id="PS50113"/>
    </source>
</evidence>
<dbReference type="InterPro" id="IPR001610">
    <property type="entry name" value="PAC"/>
</dbReference>
<dbReference type="FunFam" id="3.30.565.10:FF:000006">
    <property type="entry name" value="Sensor histidine kinase WalK"/>
    <property type="match status" value="1"/>
</dbReference>
<evidence type="ECO:0000259" key="16">
    <source>
        <dbReference type="PROSITE" id="PS50112"/>
    </source>
</evidence>
<feature type="transmembrane region" description="Helical" evidence="14">
    <location>
        <begin position="83"/>
        <end position="110"/>
    </location>
</feature>
<dbReference type="GO" id="GO:0007234">
    <property type="term" value="P:osmosensory signaling via phosphorelay pathway"/>
    <property type="evidence" value="ECO:0007669"/>
    <property type="project" value="TreeGrafter"/>
</dbReference>
<feature type="domain" description="PAS" evidence="16">
    <location>
        <begin position="167"/>
        <end position="237"/>
    </location>
</feature>
<dbReference type="SMART" id="SM00388">
    <property type="entry name" value="HisKA"/>
    <property type="match status" value="1"/>
</dbReference>
<dbReference type="InterPro" id="IPR005467">
    <property type="entry name" value="His_kinase_dom"/>
</dbReference>
<evidence type="ECO:0000256" key="11">
    <source>
        <dbReference type="ARBA" id="ARBA00023012"/>
    </source>
</evidence>
<keyword evidence="8" id="KW-0418">Kinase</keyword>
<dbReference type="CDD" id="cd00082">
    <property type="entry name" value="HisKA"/>
    <property type="match status" value="1"/>
</dbReference>
<keyword evidence="13" id="KW-0175">Coiled coil</keyword>
<keyword evidence="12 14" id="KW-0472">Membrane</keyword>
<dbReference type="InterPro" id="IPR036890">
    <property type="entry name" value="HATPase_C_sf"/>
</dbReference>
<keyword evidence="11" id="KW-0902">Two-component regulatory system</keyword>
<dbReference type="Pfam" id="PF00512">
    <property type="entry name" value="HisKA"/>
    <property type="match status" value="1"/>
</dbReference>
<dbReference type="Gene3D" id="1.10.287.130">
    <property type="match status" value="1"/>
</dbReference>
<feature type="coiled-coil region" evidence="13">
    <location>
        <begin position="409"/>
        <end position="440"/>
    </location>
</feature>
<evidence type="ECO:0000256" key="1">
    <source>
        <dbReference type="ARBA" id="ARBA00000085"/>
    </source>
</evidence>
<dbReference type="GO" id="GO:0005524">
    <property type="term" value="F:ATP binding"/>
    <property type="evidence" value="ECO:0007669"/>
    <property type="project" value="UniProtKB-KW"/>
</dbReference>
<dbReference type="EMBL" id="QVLS01000012">
    <property type="protein sequence ID" value="RFP77135.1"/>
    <property type="molecule type" value="Genomic_DNA"/>
</dbReference>
<keyword evidence="7" id="KW-0547">Nucleotide-binding</keyword>
<keyword evidence="10 14" id="KW-1133">Transmembrane helix</keyword>
<dbReference type="InterPro" id="IPR013655">
    <property type="entry name" value="PAS_fold_3"/>
</dbReference>
<dbReference type="AlphaFoldDB" id="A0A372EFK2"/>
<dbReference type="Gene3D" id="3.30.565.10">
    <property type="entry name" value="Histidine kinase-like ATPase, C-terminal domain"/>
    <property type="match status" value="1"/>
</dbReference>
<organism evidence="18 19">
    <name type="scientific">Hydrogenophaga borbori</name>
    <dbReference type="NCBI Taxonomy" id="2294117"/>
    <lineage>
        <taxon>Bacteria</taxon>
        <taxon>Pseudomonadati</taxon>
        <taxon>Pseudomonadota</taxon>
        <taxon>Betaproteobacteria</taxon>
        <taxon>Burkholderiales</taxon>
        <taxon>Comamonadaceae</taxon>
        <taxon>Hydrogenophaga</taxon>
    </lineage>
</organism>
<dbReference type="SMART" id="SM00086">
    <property type="entry name" value="PAC"/>
    <property type="match status" value="2"/>
</dbReference>
<dbReference type="SUPFAM" id="SSF55874">
    <property type="entry name" value="ATPase domain of HSP90 chaperone/DNA topoisomerase II/histidine kinase"/>
    <property type="match status" value="1"/>
</dbReference>
<dbReference type="PROSITE" id="PS50112">
    <property type="entry name" value="PAS"/>
    <property type="match status" value="1"/>
</dbReference>
<dbReference type="InterPro" id="IPR025201">
    <property type="entry name" value="KdpD_TM"/>
</dbReference>
<dbReference type="PRINTS" id="PR00344">
    <property type="entry name" value="BCTRLSENSOR"/>
</dbReference>
<dbReference type="InterPro" id="IPR003594">
    <property type="entry name" value="HATPase_dom"/>
</dbReference>
<keyword evidence="6 14" id="KW-0812">Transmembrane</keyword>
<evidence type="ECO:0000256" key="9">
    <source>
        <dbReference type="ARBA" id="ARBA00022840"/>
    </source>
</evidence>
<comment type="subcellular location">
    <subcellularLocation>
        <location evidence="2">Cell inner membrane</location>
        <topology evidence="2">Multi-pass membrane protein</topology>
    </subcellularLocation>
</comment>
<evidence type="ECO:0000256" key="6">
    <source>
        <dbReference type="ARBA" id="ARBA00022692"/>
    </source>
</evidence>
<dbReference type="SUPFAM" id="SSF47384">
    <property type="entry name" value="Homodimeric domain of signal transducing histidine kinase"/>
    <property type="match status" value="1"/>
</dbReference>
<evidence type="ECO:0000256" key="14">
    <source>
        <dbReference type="SAM" id="Phobius"/>
    </source>
</evidence>
<evidence type="ECO:0000256" key="10">
    <source>
        <dbReference type="ARBA" id="ARBA00022989"/>
    </source>
</evidence>
<evidence type="ECO:0000256" key="12">
    <source>
        <dbReference type="ARBA" id="ARBA00023136"/>
    </source>
</evidence>
<dbReference type="InterPro" id="IPR038318">
    <property type="entry name" value="KdpD_sf"/>
</dbReference>
<evidence type="ECO:0000256" key="13">
    <source>
        <dbReference type="SAM" id="Coils"/>
    </source>
</evidence>
<feature type="transmembrane region" description="Helical" evidence="14">
    <location>
        <begin position="50"/>
        <end position="71"/>
    </location>
</feature>
<dbReference type="InterPro" id="IPR000014">
    <property type="entry name" value="PAS"/>
</dbReference>
<dbReference type="InterPro" id="IPR050351">
    <property type="entry name" value="BphY/WalK/GraS-like"/>
</dbReference>
<dbReference type="SMART" id="SM00091">
    <property type="entry name" value="PAS"/>
    <property type="match status" value="2"/>
</dbReference>
<evidence type="ECO:0000256" key="2">
    <source>
        <dbReference type="ARBA" id="ARBA00004429"/>
    </source>
</evidence>
<reference evidence="18 19" key="1">
    <citation type="submission" date="2018-08" db="EMBL/GenBank/DDBJ databases">
        <title>Hydrogenophaga sp. LA-38 isolated from sludge.</title>
        <authorList>
            <person name="Im W.-T."/>
        </authorList>
    </citation>
    <scope>NUCLEOTIDE SEQUENCE [LARGE SCALE GENOMIC DNA]</scope>
    <source>
        <strain evidence="18 19">LA-38</strain>
    </source>
</reference>
<evidence type="ECO:0000256" key="5">
    <source>
        <dbReference type="ARBA" id="ARBA00022679"/>
    </source>
</evidence>
<accession>A0A372EFK2</accession>
<dbReference type="PANTHER" id="PTHR42878:SF15">
    <property type="entry name" value="BACTERIOPHYTOCHROME"/>
    <property type="match status" value="1"/>
</dbReference>
<feature type="domain" description="PAC" evidence="17">
    <location>
        <begin position="365"/>
        <end position="418"/>
    </location>
</feature>
<dbReference type="Pfam" id="PF02518">
    <property type="entry name" value="HATPase_c"/>
    <property type="match status" value="1"/>
</dbReference>
<dbReference type="Gene3D" id="3.30.450.20">
    <property type="entry name" value="PAS domain"/>
    <property type="match status" value="2"/>
</dbReference>
<dbReference type="Pfam" id="PF08447">
    <property type="entry name" value="PAS_3"/>
    <property type="match status" value="2"/>
</dbReference>
<dbReference type="GO" id="GO:0000156">
    <property type="term" value="F:phosphorelay response regulator activity"/>
    <property type="evidence" value="ECO:0007669"/>
    <property type="project" value="TreeGrafter"/>
</dbReference>
<keyword evidence="4" id="KW-0597">Phosphoprotein</keyword>
<comment type="caution">
    <text evidence="18">The sequence shown here is derived from an EMBL/GenBank/DDBJ whole genome shotgun (WGS) entry which is preliminary data.</text>
</comment>
<feature type="domain" description="PAC" evidence="17">
    <location>
        <begin position="241"/>
        <end position="293"/>
    </location>
</feature>
<dbReference type="InterPro" id="IPR000700">
    <property type="entry name" value="PAS-assoc_C"/>
</dbReference>
<dbReference type="SUPFAM" id="SSF55785">
    <property type="entry name" value="PYP-like sensor domain (PAS domain)"/>
    <property type="match status" value="2"/>
</dbReference>
<feature type="transmembrane region" description="Helical" evidence="14">
    <location>
        <begin position="130"/>
        <end position="150"/>
    </location>
</feature>
<evidence type="ECO:0000256" key="3">
    <source>
        <dbReference type="ARBA" id="ARBA00012438"/>
    </source>
</evidence>
<name>A0A372EFK2_9BURK</name>
<dbReference type="GO" id="GO:0000155">
    <property type="term" value="F:phosphorelay sensor kinase activity"/>
    <property type="evidence" value="ECO:0007669"/>
    <property type="project" value="InterPro"/>
</dbReference>
<protein>
    <recommendedName>
        <fullName evidence="3">histidine kinase</fullName>
        <ecNumber evidence="3">2.7.13.3</ecNumber>
    </recommendedName>
</protein>
<feature type="domain" description="Histidine kinase" evidence="15">
    <location>
        <begin position="447"/>
        <end position="660"/>
    </location>
</feature>